<dbReference type="CDD" id="cd00067">
    <property type="entry name" value="GAL4"/>
    <property type="match status" value="1"/>
</dbReference>
<keyword evidence="1" id="KW-0539">Nucleus</keyword>
<dbReference type="GO" id="GO:0000981">
    <property type="term" value="F:DNA-binding transcription factor activity, RNA polymerase II-specific"/>
    <property type="evidence" value="ECO:0007669"/>
    <property type="project" value="InterPro"/>
</dbReference>
<gene>
    <name evidence="4" type="ORF">VPNG_07985</name>
</gene>
<protein>
    <recommendedName>
        <fullName evidence="3">Zn(2)-C6 fungal-type domain-containing protein</fullName>
    </recommendedName>
</protein>
<accession>A0A423WQX1</accession>
<dbReference type="PANTHER" id="PTHR47785:SF6">
    <property type="entry name" value="ZN(II)2CYS6 TRANSCRIPTION FACTOR (EUROFUNG)"/>
    <property type="match status" value="1"/>
</dbReference>
<dbReference type="PROSITE" id="PS00463">
    <property type="entry name" value="ZN2_CY6_FUNGAL_1"/>
    <property type="match status" value="1"/>
</dbReference>
<feature type="domain" description="Zn(2)-C6 fungal-type" evidence="3">
    <location>
        <begin position="36"/>
        <end position="66"/>
    </location>
</feature>
<dbReference type="Pfam" id="PF00172">
    <property type="entry name" value="Zn_clus"/>
    <property type="match status" value="1"/>
</dbReference>
<name>A0A423WQX1_9PEZI</name>
<feature type="compositionally biased region" description="Polar residues" evidence="2">
    <location>
        <begin position="1"/>
        <end position="22"/>
    </location>
</feature>
<dbReference type="GO" id="GO:0008270">
    <property type="term" value="F:zinc ion binding"/>
    <property type="evidence" value="ECO:0007669"/>
    <property type="project" value="InterPro"/>
</dbReference>
<keyword evidence="5" id="KW-1185">Reference proteome</keyword>
<dbReference type="InterPro" id="IPR001138">
    <property type="entry name" value="Zn2Cys6_DnaBD"/>
</dbReference>
<feature type="region of interest" description="Disordered" evidence="2">
    <location>
        <begin position="1"/>
        <end position="28"/>
    </location>
</feature>
<comment type="caution">
    <text evidence="4">The sequence shown here is derived from an EMBL/GenBank/DDBJ whole genome shotgun (WGS) entry which is preliminary data.</text>
</comment>
<dbReference type="InterPro" id="IPR036864">
    <property type="entry name" value="Zn2-C6_fun-type_DNA-bd_sf"/>
</dbReference>
<evidence type="ECO:0000259" key="3">
    <source>
        <dbReference type="PROSITE" id="PS50048"/>
    </source>
</evidence>
<dbReference type="EMBL" id="LKEB01000045">
    <property type="protein sequence ID" value="ROW05878.1"/>
    <property type="molecule type" value="Genomic_DNA"/>
</dbReference>
<dbReference type="Gene3D" id="4.10.240.10">
    <property type="entry name" value="Zn(2)-C6 fungal-type DNA-binding domain"/>
    <property type="match status" value="1"/>
</dbReference>
<dbReference type="InParanoid" id="A0A423WQX1"/>
<organism evidence="4 5">
    <name type="scientific">Cytospora leucostoma</name>
    <dbReference type="NCBI Taxonomy" id="1230097"/>
    <lineage>
        <taxon>Eukaryota</taxon>
        <taxon>Fungi</taxon>
        <taxon>Dikarya</taxon>
        <taxon>Ascomycota</taxon>
        <taxon>Pezizomycotina</taxon>
        <taxon>Sordariomycetes</taxon>
        <taxon>Sordariomycetidae</taxon>
        <taxon>Diaporthales</taxon>
        <taxon>Cytosporaceae</taxon>
        <taxon>Cytospora</taxon>
    </lineage>
</organism>
<evidence type="ECO:0000313" key="4">
    <source>
        <dbReference type="EMBL" id="ROW05878.1"/>
    </source>
</evidence>
<reference evidence="4 5" key="1">
    <citation type="submission" date="2015-09" db="EMBL/GenBank/DDBJ databases">
        <title>Host preference determinants of Valsa canker pathogens revealed by comparative genomics.</title>
        <authorList>
            <person name="Yin Z."/>
            <person name="Huang L."/>
        </authorList>
    </citation>
    <scope>NUCLEOTIDE SEQUENCE [LARGE SCALE GENOMIC DNA]</scope>
    <source>
        <strain evidence="4 5">SXYLt</strain>
    </source>
</reference>
<evidence type="ECO:0000256" key="1">
    <source>
        <dbReference type="ARBA" id="ARBA00023242"/>
    </source>
</evidence>
<sequence>MDGDSITTKPGSQGSSPQTTGPALSRAQRGAIAAQACDTCRSRKQKCDEQRPRCSTCQKFKLECRYREPQPTKKDKTLVEILERIKTLEDKIDNLASQGIASPVSSSLLGGPLVQTPAPIAGGSSGSGSSGAFHSTSLADVSRIPGNTTMYKYASSVRALLAWPVVQELLKAGSSSTPGFDPASKAEQDGISTLLGAPQSTPLAHPGSTFGRHPSLDPPALSSSPAVPPVLHSLGWETMQTLSKAYFDTFNLLHPIVDRHAFVSTTLPAIMANGLVLDDSVQSTLAYLIFALGEVAVDAYNDQSQGPSGGTAKKAQHPGLAFFNEARRRMGFNLTECNLENVQVLALAGIFYETCFHHVVRILADDNFGILGLPSLDYQPSRRADIGSRRYYQKSFLALLHHRDVSSPQTLFPLVRSLTVSSSYSPEVGMPVTGLDKYEALVRVPDFGGILSQEDYVINEASHYQEHFASQIVLRRLSADFHSVLGSATSSPSSSTSTSVSSGPMLPGAIKPLAMQLEQWRETLLPPHLRWQENDHASLPNSDQNIFNASVYQGIPTMARGPQSMSTPTGLPMFTTDLDTQPITYPYASDIQVALLRTRYYITKHMIYRPFLYKALHHADQMTQDDAEGVATCLRACLKWPLTMSPACARKRLVPCIFFWTQNLLGVLLVLHLSEQVPILQRIRTSGICGVGFEAEASETVRLAIEWIKDLKDCDGAADWAWSVVKMIYKPEEY</sequence>
<evidence type="ECO:0000313" key="5">
    <source>
        <dbReference type="Proteomes" id="UP000285146"/>
    </source>
</evidence>
<proteinExistence type="predicted"/>
<dbReference type="OrthoDB" id="6133115at2759"/>
<dbReference type="PROSITE" id="PS50048">
    <property type="entry name" value="ZN2_CY6_FUNGAL_2"/>
    <property type="match status" value="1"/>
</dbReference>
<dbReference type="SMART" id="SM00066">
    <property type="entry name" value="GAL4"/>
    <property type="match status" value="1"/>
</dbReference>
<evidence type="ECO:0000256" key="2">
    <source>
        <dbReference type="SAM" id="MobiDB-lite"/>
    </source>
</evidence>
<dbReference type="CDD" id="cd12148">
    <property type="entry name" value="fungal_TF_MHR"/>
    <property type="match status" value="1"/>
</dbReference>
<feature type="region of interest" description="Disordered" evidence="2">
    <location>
        <begin position="194"/>
        <end position="224"/>
    </location>
</feature>
<dbReference type="PANTHER" id="PTHR47785">
    <property type="entry name" value="ZN(II)2CYS6 TRANSCRIPTION FACTOR (EUROFUNG)-RELATED-RELATED"/>
    <property type="match status" value="1"/>
</dbReference>
<dbReference type="Proteomes" id="UP000285146">
    <property type="component" value="Unassembled WGS sequence"/>
</dbReference>
<dbReference type="SUPFAM" id="SSF57701">
    <property type="entry name" value="Zn2/Cys6 DNA-binding domain"/>
    <property type="match status" value="1"/>
</dbReference>
<dbReference type="InterPro" id="IPR053181">
    <property type="entry name" value="EcdB-like_regulator"/>
</dbReference>
<dbReference type="AlphaFoldDB" id="A0A423WQX1"/>
<dbReference type="STRING" id="1230097.A0A423WQX1"/>